<proteinExistence type="predicted"/>
<dbReference type="Proteomes" id="UP000315540">
    <property type="component" value="Unassembled WGS sequence"/>
</dbReference>
<dbReference type="AlphaFoldDB" id="A0A504J277"/>
<name>A0A504J277_9FLAO</name>
<dbReference type="EMBL" id="VFWZ01000010">
    <property type="protein sequence ID" value="TPN81703.1"/>
    <property type="molecule type" value="Genomic_DNA"/>
</dbReference>
<sequence>MKNTTLLYIGLLLLIINACVPQSDFDKLKEENERLKKEIADCNLTPSQIIEQAYEYYDKLEYTKSKDRLVFLIDKYPDSKPARKGKSLLKKVEKEILQNEKALQKEKQKEDSNENYKEALSKMKKKYDVANEVTWYSDKTSTQYNDDNFIQAYIGKKEKRKPWLGLSINYFSKEDWLFIQKIEITTDDKTHVIEENTPGEFNAKEESGGKREWLDRIVKEKDFALLKAIASCKKGNIKFTGKNKEKSINISKGEIKAIQNILNAYTALGGKTDL</sequence>
<comment type="caution">
    <text evidence="2">The sequence shown here is derived from an EMBL/GenBank/DDBJ whole genome shotgun (WGS) entry which is preliminary data.</text>
</comment>
<keyword evidence="1" id="KW-0175">Coiled coil</keyword>
<accession>A0A504J277</accession>
<evidence type="ECO:0000313" key="3">
    <source>
        <dbReference type="Proteomes" id="UP000315540"/>
    </source>
</evidence>
<keyword evidence="3" id="KW-1185">Reference proteome</keyword>
<gene>
    <name evidence="2" type="ORF">FHK87_24195</name>
</gene>
<protein>
    <submittedName>
        <fullName evidence="2">Uncharacterized protein</fullName>
    </submittedName>
</protein>
<dbReference type="RefSeq" id="WP_140597465.1">
    <property type="nucleotide sequence ID" value="NZ_VFWZ01000010.1"/>
</dbReference>
<evidence type="ECO:0000313" key="2">
    <source>
        <dbReference type="EMBL" id="TPN81703.1"/>
    </source>
</evidence>
<evidence type="ECO:0000256" key="1">
    <source>
        <dbReference type="SAM" id="Coils"/>
    </source>
</evidence>
<organism evidence="2 3">
    <name type="scientific">Aquimarina algicola</name>
    <dbReference type="NCBI Taxonomy" id="2589995"/>
    <lineage>
        <taxon>Bacteria</taxon>
        <taxon>Pseudomonadati</taxon>
        <taxon>Bacteroidota</taxon>
        <taxon>Flavobacteriia</taxon>
        <taxon>Flavobacteriales</taxon>
        <taxon>Flavobacteriaceae</taxon>
        <taxon>Aquimarina</taxon>
    </lineage>
</organism>
<reference evidence="2 3" key="1">
    <citation type="submission" date="2019-06" db="EMBL/GenBank/DDBJ databases">
        <authorList>
            <person name="Meng X."/>
        </authorList>
    </citation>
    <scope>NUCLEOTIDE SEQUENCE [LARGE SCALE GENOMIC DNA]</scope>
    <source>
        <strain evidence="2 3">M625</strain>
    </source>
</reference>
<feature type="coiled-coil region" evidence="1">
    <location>
        <begin position="89"/>
        <end position="133"/>
    </location>
</feature>
<dbReference type="OrthoDB" id="795031at2"/>